<sequence>MEGLIPFFLNAIKKPKPHNKYNRSKSELSNRSYHLLNAEESFSGSSHRRTRSEFQPPAIEFVQQRPGNGYNPSSGVHQRSTSSSSVGSYPSQVPNKANNFAAIHC</sequence>
<dbReference type="PANTHER" id="PTHR38370:SF1">
    <property type="entry name" value="BETA-1,4-XYLOSIDASE"/>
    <property type="match status" value="1"/>
</dbReference>
<dbReference type="Gramene" id="QL11p022494:mrna">
    <property type="protein sequence ID" value="QL11p022494:mrna:CDS:1"/>
    <property type="gene ID" value="QL11p022494"/>
</dbReference>
<dbReference type="EnsemblPlants" id="QL11p022494:mrna">
    <property type="protein sequence ID" value="QL11p022494:mrna:CDS:1"/>
    <property type="gene ID" value="QL11p022494"/>
</dbReference>
<dbReference type="InParanoid" id="A0A7N2MWE8"/>
<organism evidence="2 3">
    <name type="scientific">Quercus lobata</name>
    <name type="common">Valley oak</name>
    <dbReference type="NCBI Taxonomy" id="97700"/>
    <lineage>
        <taxon>Eukaryota</taxon>
        <taxon>Viridiplantae</taxon>
        <taxon>Streptophyta</taxon>
        <taxon>Embryophyta</taxon>
        <taxon>Tracheophyta</taxon>
        <taxon>Spermatophyta</taxon>
        <taxon>Magnoliopsida</taxon>
        <taxon>eudicotyledons</taxon>
        <taxon>Gunneridae</taxon>
        <taxon>Pentapetalae</taxon>
        <taxon>rosids</taxon>
        <taxon>fabids</taxon>
        <taxon>Fagales</taxon>
        <taxon>Fagaceae</taxon>
        <taxon>Quercus</taxon>
    </lineage>
</organism>
<feature type="region of interest" description="Disordered" evidence="1">
    <location>
        <begin position="63"/>
        <end position="105"/>
    </location>
</feature>
<dbReference type="PANTHER" id="PTHR38370">
    <property type="entry name" value="BETA-1,4-XYLOSIDASE"/>
    <property type="match status" value="1"/>
</dbReference>
<evidence type="ECO:0000313" key="3">
    <source>
        <dbReference type="Proteomes" id="UP000594261"/>
    </source>
</evidence>
<dbReference type="OMA" id="YHLLMGQ"/>
<feature type="compositionally biased region" description="Low complexity" evidence="1">
    <location>
        <begin position="73"/>
        <end position="94"/>
    </location>
</feature>
<name>A0A7N2MWE8_QUELO</name>
<dbReference type="AlphaFoldDB" id="A0A7N2MWE8"/>
<evidence type="ECO:0000256" key="1">
    <source>
        <dbReference type="SAM" id="MobiDB-lite"/>
    </source>
</evidence>
<dbReference type="EMBL" id="LRBV02000011">
    <property type="status" value="NOT_ANNOTATED_CDS"/>
    <property type="molecule type" value="Genomic_DNA"/>
</dbReference>
<reference evidence="2" key="2">
    <citation type="submission" date="2021-01" db="UniProtKB">
        <authorList>
            <consortium name="EnsemblPlants"/>
        </authorList>
    </citation>
    <scope>IDENTIFICATION</scope>
</reference>
<evidence type="ECO:0000313" key="2">
    <source>
        <dbReference type="EnsemblPlants" id="QL11p022494:mrna:CDS:1"/>
    </source>
</evidence>
<reference evidence="2 3" key="1">
    <citation type="journal article" date="2016" name="G3 (Bethesda)">
        <title>First Draft Assembly and Annotation of the Genome of a California Endemic Oak Quercus lobata Nee (Fagaceae).</title>
        <authorList>
            <person name="Sork V.L."/>
            <person name="Fitz-Gibbon S.T."/>
            <person name="Puiu D."/>
            <person name="Crepeau M."/>
            <person name="Gugger P.F."/>
            <person name="Sherman R."/>
            <person name="Stevens K."/>
            <person name="Langley C.H."/>
            <person name="Pellegrini M."/>
            <person name="Salzberg S.L."/>
        </authorList>
    </citation>
    <scope>NUCLEOTIDE SEQUENCE [LARGE SCALE GENOMIC DNA]</scope>
    <source>
        <strain evidence="2 3">cv. SW786</strain>
    </source>
</reference>
<keyword evidence="3" id="KW-1185">Reference proteome</keyword>
<proteinExistence type="predicted"/>
<protein>
    <submittedName>
        <fullName evidence="2">Uncharacterized protein</fullName>
    </submittedName>
</protein>
<accession>A0A7N2MWE8</accession>
<dbReference type="Proteomes" id="UP000594261">
    <property type="component" value="Chromosome 11"/>
</dbReference>